<dbReference type="SUPFAM" id="SSF51556">
    <property type="entry name" value="Metallo-dependent hydrolases"/>
    <property type="match status" value="1"/>
</dbReference>
<keyword evidence="1" id="KW-0963">Cytoplasm</keyword>
<protein>
    <submittedName>
        <fullName evidence="8">TatD-related deoxyribonuclease</fullName>
    </submittedName>
</protein>
<dbReference type="CDD" id="cd01310">
    <property type="entry name" value="TatD_DNAse"/>
    <property type="match status" value="1"/>
</dbReference>
<dbReference type="GO" id="GO:0004527">
    <property type="term" value="F:exonuclease activity"/>
    <property type="evidence" value="ECO:0007669"/>
    <property type="project" value="UniProtKB-KW"/>
</dbReference>
<dbReference type="RefSeq" id="WP_007022800.1">
    <property type="nucleotide sequence ID" value="NZ_CH724127.1"/>
</dbReference>
<evidence type="ECO:0000256" key="3">
    <source>
        <dbReference type="ARBA" id="ARBA00022723"/>
    </source>
</evidence>
<organism evidence="8 9">
    <name type="scientific">Neptuniibacter caesariensis</name>
    <dbReference type="NCBI Taxonomy" id="207954"/>
    <lineage>
        <taxon>Bacteria</taxon>
        <taxon>Pseudomonadati</taxon>
        <taxon>Pseudomonadota</taxon>
        <taxon>Gammaproteobacteria</taxon>
        <taxon>Oceanospirillales</taxon>
        <taxon>Oceanospirillaceae</taxon>
        <taxon>Neptuniibacter</taxon>
    </lineage>
</organism>
<dbReference type="Gene3D" id="3.20.20.140">
    <property type="entry name" value="Metal-dependent hydrolases"/>
    <property type="match status" value="1"/>
</dbReference>
<dbReference type="PANTHER" id="PTHR10060:SF15">
    <property type="entry name" value="DEOXYRIBONUCLEASE TATDN1"/>
    <property type="match status" value="1"/>
</dbReference>
<comment type="caution">
    <text evidence="8">The sequence shown here is derived from an EMBL/GenBank/DDBJ whole genome shotgun (WGS) entry which is preliminary data.</text>
</comment>
<proteinExistence type="predicted"/>
<evidence type="ECO:0000313" key="9">
    <source>
        <dbReference type="Proteomes" id="UP000002171"/>
    </source>
</evidence>
<dbReference type="Proteomes" id="UP000002171">
    <property type="component" value="Unassembled WGS sequence"/>
</dbReference>
<evidence type="ECO:0000256" key="1">
    <source>
        <dbReference type="ARBA" id="ARBA00022490"/>
    </source>
</evidence>
<dbReference type="InterPro" id="IPR001130">
    <property type="entry name" value="TatD-like"/>
</dbReference>
<evidence type="ECO:0000313" key="8">
    <source>
        <dbReference type="EMBL" id="EAR61713.1"/>
    </source>
</evidence>
<accession>A0A7U8C523</accession>
<dbReference type="PANTHER" id="PTHR10060">
    <property type="entry name" value="TATD FAMILY DEOXYRIBONUCLEASE"/>
    <property type="match status" value="1"/>
</dbReference>
<keyword evidence="2" id="KW-0540">Nuclease</keyword>
<dbReference type="Pfam" id="PF01026">
    <property type="entry name" value="TatD_DNase"/>
    <property type="match status" value="1"/>
</dbReference>
<dbReference type="EMBL" id="AAOW01000006">
    <property type="protein sequence ID" value="EAR61713.1"/>
    <property type="molecule type" value="Genomic_DNA"/>
</dbReference>
<dbReference type="InterPro" id="IPR050891">
    <property type="entry name" value="TatD-type_Hydrolase"/>
</dbReference>
<keyword evidence="3 7" id="KW-0479">Metal-binding</keyword>
<dbReference type="AlphaFoldDB" id="A0A7U8C523"/>
<keyword evidence="4" id="KW-0378">Hydrolase</keyword>
<keyword evidence="6" id="KW-0460">Magnesium</keyword>
<feature type="binding site" evidence="7">
    <location>
        <position position="97"/>
    </location>
    <ligand>
        <name>a divalent metal cation</name>
        <dbReference type="ChEBI" id="CHEBI:60240"/>
        <label>1</label>
    </ligand>
</feature>
<dbReference type="GO" id="GO:0046872">
    <property type="term" value="F:metal ion binding"/>
    <property type="evidence" value="ECO:0007669"/>
    <property type="project" value="UniProtKB-KW"/>
</dbReference>
<evidence type="ECO:0000256" key="5">
    <source>
        <dbReference type="ARBA" id="ARBA00022839"/>
    </source>
</evidence>
<gene>
    <name evidence="8" type="ORF">MED92_03922</name>
</gene>
<evidence type="ECO:0000256" key="6">
    <source>
        <dbReference type="ARBA" id="ARBA00022842"/>
    </source>
</evidence>
<sequence length="268" mass="30986">MTNNFWIDIGVNLTDSSFDKDREQVIDQAYEHNIEKLIITGTTVEESHQAIELCQRYPNQLFCTVGIHPHYAKDHSTQQFESLRSLYKEDCVVAVGETGLDFNRNFSTPEQQVLCFEKQLEMASETKLPLFLHERDAHKKQIEMLQSHRDDISAAVAHCFTGTKSELYNYLDLDLHIGITGWICDERRGQELQMLAKDIPEDRLMLETDAPYLIPRDLKPKPKSRRNLPLYLPHIAAKVAELRGTTIEELKYQVQINTQHFFGLGDTH</sequence>
<dbReference type="PROSITE" id="PS01091">
    <property type="entry name" value="TATD_3"/>
    <property type="match status" value="1"/>
</dbReference>
<feature type="binding site" evidence="7">
    <location>
        <position position="158"/>
    </location>
    <ligand>
        <name>a divalent metal cation</name>
        <dbReference type="ChEBI" id="CHEBI:60240"/>
        <label>2</label>
    </ligand>
</feature>
<feature type="binding site" evidence="7">
    <location>
        <position position="133"/>
    </location>
    <ligand>
        <name>a divalent metal cation</name>
        <dbReference type="ChEBI" id="CHEBI:60240"/>
        <label>2</label>
    </ligand>
</feature>
<evidence type="ECO:0000256" key="4">
    <source>
        <dbReference type="ARBA" id="ARBA00022801"/>
    </source>
</evidence>
<feature type="binding site" evidence="7">
    <location>
        <position position="209"/>
    </location>
    <ligand>
        <name>a divalent metal cation</name>
        <dbReference type="ChEBI" id="CHEBI:60240"/>
        <label>1</label>
    </ligand>
</feature>
<dbReference type="InterPro" id="IPR018228">
    <property type="entry name" value="DNase_TatD-rel_CS"/>
</dbReference>
<evidence type="ECO:0000256" key="7">
    <source>
        <dbReference type="PIRSR" id="PIRSR005902-1"/>
    </source>
</evidence>
<dbReference type="PIRSF" id="PIRSF005902">
    <property type="entry name" value="DNase_TatD"/>
    <property type="match status" value="1"/>
</dbReference>
<name>A0A7U8C523_NEPCE</name>
<keyword evidence="5" id="KW-0269">Exonuclease</keyword>
<dbReference type="OrthoDB" id="9810005at2"/>
<dbReference type="InterPro" id="IPR032466">
    <property type="entry name" value="Metal_Hydrolase"/>
</dbReference>
<keyword evidence="9" id="KW-1185">Reference proteome</keyword>
<evidence type="ECO:0000256" key="2">
    <source>
        <dbReference type="ARBA" id="ARBA00022722"/>
    </source>
</evidence>
<dbReference type="FunFam" id="3.20.20.140:FF:000018">
    <property type="entry name" value="3'-5' ssDNA/RNA exonuclease TatD"/>
    <property type="match status" value="1"/>
</dbReference>
<reference evidence="8 9" key="1">
    <citation type="submission" date="2006-02" db="EMBL/GenBank/DDBJ databases">
        <authorList>
            <person name="Pinhassi J."/>
            <person name="Pedros-Alio C."/>
            <person name="Ferriera S."/>
            <person name="Johnson J."/>
            <person name="Kravitz S."/>
            <person name="Halpern A."/>
            <person name="Remington K."/>
            <person name="Beeson K."/>
            <person name="Tran B."/>
            <person name="Rogers Y.-H."/>
            <person name="Friedman R."/>
            <person name="Venter J.C."/>
        </authorList>
    </citation>
    <scope>NUCLEOTIDE SEQUENCE [LARGE SCALE GENOMIC DNA]</scope>
    <source>
        <strain evidence="8 9">MED92</strain>
    </source>
</reference>